<dbReference type="OrthoDB" id="10530417at2759"/>
<dbReference type="EMBL" id="KV722406">
    <property type="protein sequence ID" value="OCH90320.1"/>
    <property type="molecule type" value="Genomic_DNA"/>
</dbReference>
<evidence type="ECO:0000256" key="1">
    <source>
        <dbReference type="SAM" id="Coils"/>
    </source>
</evidence>
<feature type="compositionally biased region" description="Basic and acidic residues" evidence="2">
    <location>
        <begin position="104"/>
        <end position="113"/>
    </location>
</feature>
<protein>
    <submittedName>
        <fullName evidence="3">Uncharacterized protein</fullName>
    </submittedName>
</protein>
<evidence type="ECO:0000313" key="4">
    <source>
        <dbReference type="Proteomes" id="UP000250043"/>
    </source>
</evidence>
<dbReference type="Proteomes" id="UP000250043">
    <property type="component" value="Unassembled WGS sequence"/>
</dbReference>
<feature type="region of interest" description="Disordered" evidence="2">
    <location>
        <begin position="45"/>
        <end position="78"/>
    </location>
</feature>
<feature type="region of interest" description="Disordered" evidence="2">
    <location>
        <begin position="101"/>
        <end position="127"/>
    </location>
</feature>
<proteinExistence type="predicted"/>
<evidence type="ECO:0000256" key="2">
    <source>
        <dbReference type="SAM" id="MobiDB-lite"/>
    </source>
</evidence>
<feature type="region of interest" description="Disordered" evidence="2">
    <location>
        <begin position="1"/>
        <end position="30"/>
    </location>
</feature>
<reference evidence="3 4" key="1">
    <citation type="submission" date="2016-07" db="EMBL/GenBank/DDBJ databases">
        <title>Draft genome of the white-rot fungus Obba rivulosa 3A-2.</title>
        <authorList>
            <consortium name="DOE Joint Genome Institute"/>
            <person name="Miettinen O."/>
            <person name="Riley R."/>
            <person name="Acob R."/>
            <person name="Barry K."/>
            <person name="Cullen D."/>
            <person name="De Vries R."/>
            <person name="Hainaut M."/>
            <person name="Hatakka A."/>
            <person name="Henrissat B."/>
            <person name="Hilden K."/>
            <person name="Kuo R."/>
            <person name="Labutti K."/>
            <person name="Lipzen A."/>
            <person name="Makela M.R."/>
            <person name="Sandor L."/>
            <person name="Spatafora J.W."/>
            <person name="Grigoriev I.V."/>
            <person name="Hibbett D.S."/>
        </authorList>
    </citation>
    <scope>NUCLEOTIDE SEQUENCE [LARGE SCALE GENOMIC DNA]</scope>
    <source>
        <strain evidence="3 4">3A-2</strain>
    </source>
</reference>
<feature type="compositionally biased region" description="Basic and acidic residues" evidence="2">
    <location>
        <begin position="57"/>
        <end position="71"/>
    </location>
</feature>
<keyword evidence="4" id="KW-1185">Reference proteome</keyword>
<evidence type="ECO:0000313" key="3">
    <source>
        <dbReference type="EMBL" id="OCH90320.1"/>
    </source>
</evidence>
<gene>
    <name evidence="3" type="ORF">OBBRIDRAFT_604601</name>
</gene>
<name>A0A8E2AXZ9_9APHY</name>
<keyword evidence="1" id="KW-0175">Coiled coil</keyword>
<accession>A0A8E2AXZ9</accession>
<sequence>MAGSEALPRSRSQPNIPRTASKRSFRSATVQRDLSTIAEFSQPLKRVRAMDSPSAREAQECPPQEHRELLRRPPPPLLAASKRSYTLQNLNSLALSFNATSTSRLRERQDRENIPPLPPLPPSMSELVKDKDRGIDKQLEDAICDARQTEALLSQERDAKKDILRALMTLQDEHKAQTQRLRQAEEEIRSFEVQLTSERNARAELNTCFDEERTELTRERDELKRERDELRTQMQETQAALTSAREEFELETELERSQRFRFEAMVQEQVESMVNETRVLEEELAKVQTEFDRVASEREALAQDRDGMALKYNAILVEREALASMCKAITVEFQAVEKENADLHAALISVRKSTPEPGIPTVQGATSPVTNYGCNEPSVDYVANPDMTLDTPSKRLSPGKVKGSIGFFGARRLDNMLWKKESKTSTKGCRSPS</sequence>
<dbReference type="AlphaFoldDB" id="A0A8E2AXZ9"/>
<organism evidence="3 4">
    <name type="scientific">Obba rivulosa</name>
    <dbReference type="NCBI Taxonomy" id="1052685"/>
    <lineage>
        <taxon>Eukaryota</taxon>
        <taxon>Fungi</taxon>
        <taxon>Dikarya</taxon>
        <taxon>Basidiomycota</taxon>
        <taxon>Agaricomycotina</taxon>
        <taxon>Agaricomycetes</taxon>
        <taxon>Polyporales</taxon>
        <taxon>Gelatoporiaceae</taxon>
        <taxon>Obba</taxon>
    </lineage>
</organism>
<feature type="coiled-coil region" evidence="1">
    <location>
        <begin position="167"/>
        <end position="290"/>
    </location>
</feature>